<dbReference type="GO" id="GO:0003700">
    <property type="term" value="F:DNA-binding transcription factor activity"/>
    <property type="evidence" value="ECO:0007669"/>
    <property type="project" value="TreeGrafter"/>
</dbReference>
<keyword evidence="4" id="KW-1185">Reference proteome</keyword>
<name>A0AAE3W4I8_9ACTN</name>
<evidence type="ECO:0000259" key="2">
    <source>
        <dbReference type="PROSITE" id="PS50943"/>
    </source>
</evidence>
<dbReference type="SMART" id="SM00530">
    <property type="entry name" value="HTH_XRE"/>
    <property type="match status" value="1"/>
</dbReference>
<organism evidence="3 4">
    <name type="scientific">Catenuloplanes indicus</name>
    <dbReference type="NCBI Taxonomy" id="137267"/>
    <lineage>
        <taxon>Bacteria</taxon>
        <taxon>Bacillati</taxon>
        <taxon>Actinomycetota</taxon>
        <taxon>Actinomycetes</taxon>
        <taxon>Micromonosporales</taxon>
        <taxon>Micromonosporaceae</taxon>
        <taxon>Catenuloplanes</taxon>
    </lineage>
</organism>
<protein>
    <submittedName>
        <fullName evidence="3">Transcriptional regulator with XRE-family HTH domain</fullName>
    </submittedName>
</protein>
<dbReference type="GO" id="GO:0003677">
    <property type="term" value="F:DNA binding"/>
    <property type="evidence" value="ECO:0007669"/>
    <property type="project" value="UniProtKB-KW"/>
</dbReference>
<dbReference type="CDD" id="cd00093">
    <property type="entry name" value="HTH_XRE"/>
    <property type="match status" value="1"/>
</dbReference>
<sequence length="174" mass="17904">MTTPGGIGRRLRELREASGLSLSEVARRAGIGKATLSGLETGSRNPTLETLYAVTAQLGVPLGAVLAADPAQRVSGAAVTATLLETFEEPGAVFELYRLRVAAGAHQSSPAHQAGVTEHLTVFAGALRTGPADAPLLAGAGEHVSWRADVPHVYQTVGEADAHASLLIRTPRAG</sequence>
<gene>
    <name evidence="3" type="ORF">J2S42_005980</name>
</gene>
<dbReference type="Pfam" id="PF01381">
    <property type="entry name" value="HTH_3"/>
    <property type="match status" value="1"/>
</dbReference>
<dbReference type="GO" id="GO:0005829">
    <property type="term" value="C:cytosol"/>
    <property type="evidence" value="ECO:0007669"/>
    <property type="project" value="TreeGrafter"/>
</dbReference>
<dbReference type="AlphaFoldDB" id="A0AAE3W4I8"/>
<dbReference type="EMBL" id="JAUSUZ010000001">
    <property type="protein sequence ID" value="MDQ0369311.1"/>
    <property type="molecule type" value="Genomic_DNA"/>
</dbReference>
<comment type="caution">
    <text evidence="3">The sequence shown here is derived from an EMBL/GenBank/DDBJ whole genome shotgun (WGS) entry which is preliminary data.</text>
</comment>
<dbReference type="Gene3D" id="1.10.260.40">
    <property type="entry name" value="lambda repressor-like DNA-binding domains"/>
    <property type="match status" value="1"/>
</dbReference>
<dbReference type="InterPro" id="IPR014710">
    <property type="entry name" value="RmlC-like_jellyroll"/>
</dbReference>
<dbReference type="Proteomes" id="UP001240236">
    <property type="component" value="Unassembled WGS sequence"/>
</dbReference>
<dbReference type="RefSeq" id="WP_307244436.1">
    <property type="nucleotide sequence ID" value="NZ_JAUSUZ010000001.1"/>
</dbReference>
<dbReference type="SUPFAM" id="SSF47413">
    <property type="entry name" value="lambda repressor-like DNA-binding domains"/>
    <property type="match status" value="1"/>
</dbReference>
<evidence type="ECO:0000313" key="3">
    <source>
        <dbReference type="EMBL" id="MDQ0369311.1"/>
    </source>
</evidence>
<accession>A0AAE3W4I8</accession>
<dbReference type="PROSITE" id="PS50943">
    <property type="entry name" value="HTH_CROC1"/>
    <property type="match status" value="1"/>
</dbReference>
<keyword evidence="1" id="KW-0238">DNA-binding</keyword>
<dbReference type="PANTHER" id="PTHR46797">
    <property type="entry name" value="HTH-TYPE TRANSCRIPTIONAL REGULATOR"/>
    <property type="match status" value="1"/>
</dbReference>
<dbReference type="InterPro" id="IPR050807">
    <property type="entry name" value="TransReg_Diox_bact_type"/>
</dbReference>
<reference evidence="3 4" key="1">
    <citation type="submission" date="2023-07" db="EMBL/GenBank/DDBJ databases">
        <title>Sequencing the genomes of 1000 actinobacteria strains.</title>
        <authorList>
            <person name="Klenk H.-P."/>
        </authorList>
    </citation>
    <scope>NUCLEOTIDE SEQUENCE [LARGE SCALE GENOMIC DNA]</scope>
    <source>
        <strain evidence="3 4">DSM 44709</strain>
    </source>
</reference>
<evidence type="ECO:0000313" key="4">
    <source>
        <dbReference type="Proteomes" id="UP001240236"/>
    </source>
</evidence>
<dbReference type="PANTHER" id="PTHR46797:SF1">
    <property type="entry name" value="METHYLPHOSPHONATE SYNTHASE"/>
    <property type="match status" value="1"/>
</dbReference>
<evidence type="ECO:0000256" key="1">
    <source>
        <dbReference type="ARBA" id="ARBA00023125"/>
    </source>
</evidence>
<dbReference type="InterPro" id="IPR001387">
    <property type="entry name" value="Cro/C1-type_HTH"/>
</dbReference>
<proteinExistence type="predicted"/>
<dbReference type="Gene3D" id="2.60.120.10">
    <property type="entry name" value="Jelly Rolls"/>
    <property type="match status" value="1"/>
</dbReference>
<dbReference type="InterPro" id="IPR011051">
    <property type="entry name" value="RmlC_Cupin_sf"/>
</dbReference>
<feature type="domain" description="HTH cro/C1-type" evidence="2">
    <location>
        <begin position="11"/>
        <end position="65"/>
    </location>
</feature>
<dbReference type="InterPro" id="IPR010982">
    <property type="entry name" value="Lambda_DNA-bd_dom_sf"/>
</dbReference>
<dbReference type="SUPFAM" id="SSF51182">
    <property type="entry name" value="RmlC-like cupins"/>
    <property type="match status" value="1"/>
</dbReference>